<dbReference type="Gene3D" id="3.30.565.10">
    <property type="entry name" value="Histidine kinase-like ATPase, C-terminal domain"/>
    <property type="match status" value="1"/>
</dbReference>
<keyword evidence="4" id="KW-0812">Transmembrane</keyword>
<feature type="domain" description="Signal transduction histidine kinase subgroup 3 dimerisation and phosphoacceptor" evidence="5">
    <location>
        <begin position="204"/>
        <end position="268"/>
    </location>
</feature>
<keyword evidence="3" id="KW-0902">Two-component regulatory system</keyword>
<evidence type="ECO:0000256" key="2">
    <source>
        <dbReference type="ARBA" id="ARBA00022777"/>
    </source>
</evidence>
<protein>
    <submittedName>
        <fullName evidence="6">Sensor histidine kinase</fullName>
    </submittedName>
</protein>
<dbReference type="GO" id="GO:0046983">
    <property type="term" value="F:protein dimerization activity"/>
    <property type="evidence" value="ECO:0007669"/>
    <property type="project" value="InterPro"/>
</dbReference>
<name>A0A927JB87_9ACTN</name>
<gene>
    <name evidence="6" type="ORF">HT102_06395</name>
</gene>
<feature type="transmembrane region" description="Helical" evidence="4">
    <location>
        <begin position="116"/>
        <end position="136"/>
    </location>
</feature>
<organism evidence="6 7">
    <name type="scientific">Lolliginicoccus lacisalsi</name>
    <dbReference type="NCBI Taxonomy" id="2742202"/>
    <lineage>
        <taxon>Bacteria</taxon>
        <taxon>Bacillati</taxon>
        <taxon>Actinomycetota</taxon>
        <taxon>Actinomycetes</taxon>
        <taxon>Mycobacteriales</taxon>
        <taxon>Hoyosellaceae</taxon>
        <taxon>Lolliginicoccus</taxon>
    </lineage>
</organism>
<dbReference type="PANTHER" id="PTHR24421:SF63">
    <property type="entry name" value="SENSOR HISTIDINE KINASE DESK"/>
    <property type="match status" value="1"/>
</dbReference>
<dbReference type="InterPro" id="IPR011712">
    <property type="entry name" value="Sig_transdc_His_kin_sub3_dim/P"/>
</dbReference>
<dbReference type="EMBL" id="JACYWE010000003">
    <property type="protein sequence ID" value="MBD8506108.1"/>
    <property type="molecule type" value="Genomic_DNA"/>
</dbReference>
<dbReference type="Gene3D" id="1.20.5.1930">
    <property type="match status" value="1"/>
</dbReference>
<dbReference type="GO" id="GO:0000155">
    <property type="term" value="F:phosphorelay sensor kinase activity"/>
    <property type="evidence" value="ECO:0007669"/>
    <property type="project" value="InterPro"/>
</dbReference>
<evidence type="ECO:0000313" key="6">
    <source>
        <dbReference type="EMBL" id="MBD8506108.1"/>
    </source>
</evidence>
<proteinExistence type="predicted"/>
<evidence type="ECO:0000259" key="5">
    <source>
        <dbReference type="Pfam" id="PF07730"/>
    </source>
</evidence>
<evidence type="ECO:0000256" key="1">
    <source>
        <dbReference type="ARBA" id="ARBA00022679"/>
    </source>
</evidence>
<keyword evidence="4" id="KW-0472">Membrane</keyword>
<feature type="transmembrane region" description="Helical" evidence="4">
    <location>
        <begin position="91"/>
        <end position="110"/>
    </location>
</feature>
<keyword evidence="7" id="KW-1185">Reference proteome</keyword>
<dbReference type="GO" id="GO:0016020">
    <property type="term" value="C:membrane"/>
    <property type="evidence" value="ECO:0007669"/>
    <property type="project" value="InterPro"/>
</dbReference>
<evidence type="ECO:0000256" key="3">
    <source>
        <dbReference type="ARBA" id="ARBA00023012"/>
    </source>
</evidence>
<keyword evidence="1" id="KW-0808">Transferase</keyword>
<dbReference type="SUPFAM" id="SSF55874">
    <property type="entry name" value="ATPase domain of HSP90 chaperone/DNA topoisomerase II/histidine kinase"/>
    <property type="match status" value="1"/>
</dbReference>
<accession>A0A927JB87</accession>
<keyword evidence="4" id="KW-1133">Transmembrane helix</keyword>
<evidence type="ECO:0000256" key="4">
    <source>
        <dbReference type="SAM" id="Phobius"/>
    </source>
</evidence>
<dbReference type="CDD" id="cd16917">
    <property type="entry name" value="HATPase_UhpB-NarQ-NarX-like"/>
    <property type="match status" value="1"/>
</dbReference>
<feature type="transmembrane region" description="Helical" evidence="4">
    <location>
        <begin position="52"/>
        <end position="70"/>
    </location>
</feature>
<dbReference type="RefSeq" id="WP_192038577.1">
    <property type="nucleotide sequence ID" value="NZ_JACYWE010000003.1"/>
</dbReference>
<dbReference type="Pfam" id="PF07730">
    <property type="entry name" value="HisKA_3"/>
    <property type="match status" value="1"/>
</dbReference>
<keyword evidence="2 6" id="KW-0418">Kinase</keyword>
<evidence type="ECO:0000313" key="7">
    <source>
        <dbReference type="Proteomes" id="UP000642993"/>
    </source>
</evidence>
<dbReference type="InterPro" id="IPR036890">
    <property type="entry name" value="HATPase_C_sf"/>
</dbReference>
<dbReference type="PANTHER" id="PTHR24421">
    <property type="entry name" value="NITRATE/NITRITE SENSOR PROTEIN NARX-RELATED"/>
    <property type="match status" value="1"/>
</dbReference>
<reference evidence="6" key="1">
    <citation type="submission" date="2020-09" db="EMBL/GenBank/DDBJ databases">
        <title>Hoyosella lacisalsi sp. nov., a halotolerant actinobacterium isolated from soil of Lake Gudzhirganskoe.</title>
        <authorList>
            <person name="Yang Q."/>
            <person name="Guo P.Y."/>
            <person name="Liu S.W."/>
            <person name="Li F.N."/>
            <person name="Sun C.H."/>
        </authorList>
    </citation>
    <scope>NUCLEOTIDE SEQUENCE</scope>
    <source>
        <strain evidence="6">G463</strain>
    </source>
</reference>
<dbReference type="AlphaFoldDB" id="A0A927JB87"/>
<feature type="transmembrane region" description="Helical" evidence="4">
    <location>
        <begin position="143"/>
        <end position="176"/>
    </location>
</feature>
<sequence>MNSASRATAWWRSRSPVERITVYMVWPWYLVLWMIPLLWVSTAWFVAPRRDWLLSALVMVVLLGVATVVFHGGMQQRIHPDSPVTRAPWRWATVLLFVAAVHFAVLALVGEGDEDWVLAHFWSGIFVVSIALGPLLRQRMLGVVALAGAGAALVVAGTVGLAVAAAVLALVMVLLVHSTLWPIDVMRQLEESRAREAALSVAEERLRFSRDVHDVVGRALSTIAIKSELAAKLADRGDPASAAQMREVEGIAHESLRSVRELVRGYRTINLDQEVRGARELLESAGIATTVEGGSQDVPELARESAAWVVREAVTNILRHSHAGSCRIVIGVEGVAITNDGAAAGSRATEGVGLTGLRERLTTVGGELSIRRSENEFTVAARFPGSRSTGEVR</sequence>
<feature type="transmembrane region" description="Helical" evidence="4">
    <location>
        <begin position="20"/>
        <end position="46"/>
    </location>
</feature>
<comment type="caution">
    <text evidence="6">The sequence shown here is derived from an EMBL/GenBank/DDBJ whole genome shotgun (WGS) entry which is preliminary data.</text>
</comment>
<dbReference type="InterPro" id="IPR050482">
    <property type="entry name" value="Sensor_HK_TwoCompSys"/>
</dbReference>
<dbReference type="Proteomes" id="UP000642993">
    <property type="component" value="Unassembled WGS sequence"/>
</dbReference>